<gene>
    <name evidence="1" type="ORF">M3P21_19620</name>
</gene>
<sequence>MPWSKNWVRVCKGQLYLGGEFRANPVDPIVFIQVMRQSRSLRTLKDAYPATARQLISALEQFGFDFTELLRQQFEEQKTDAQLAKIHAMDAKCIARIRADLQVPAIQGRPSLVTTREQVIEAYRKHKSYAGAARELGLDQRTFGKRYRAAVLQR</sequence>
<dbReference type="Proteomes" id="UP001203880">
    <property type="component" value="Unassembled WGS sequence"/>
</dbReference>
<proteinExistence type="predicted"/>
<protein>
    <submittedName>
        <fullName evidence="1">Uncharacterized protein</fullName>
    </submittedName>
</protein>
<dbReference type="RefSeq" id="WP_249712821.1">
    <property type="nucleotide sequence ID" value="NZ_JAMFMB010000036.1"/>
</dbReference>
<name>A0ABT0Q7G6_9RHOB</name>
<evidence type="ECO:0000313" key="1">
    <source>
        <dbReference type="EMBL" id="MCL6285742.1"/>
    </source>
</evidence>
<dbReference type="EMBL" id="JAMFMB010000036">
    <property type="protein sequence ID" value="MCL6285742.1"/>
    <property type="molecule type" value="Genomic_DNA"/>
</dbReference>
<accession>A0ABT0Q7G6</accession>
<keyword evidence="2" id="KW-1185">Reference proteome</keyword>
<comment type="caution">
    <text evidence="1">The sequence shown here is derived from an EMBL/GenBank/DDBJ whole genome shotgun (WGS) entry which is preliminary data.</text>
</comment>
<organism evidence="1 2">
    <name type="scientific">Ruegeria spongiae</name>
    <dbReference type="NCBI Taxonomy" id="2942209"/>
    <lineage>
        <taxon>Bacteria</taxon>
        <taxon>Pseudomonadati</taxon>
        <taxon>Pseudomonadota</taxon>
        <taxon>Alphaproteobacteria</taxon>
        <taxon>Rhodobacterales</taxon>
        <taxon>Roseobacteraceae</taxon>
        <taxon>Ruegeria</taxon>
    </lineage>
</organism>
<evidence type="ECO:0000313" key="2">
    <source>
        <dbReference type="Proteomes" id="UP001203880"/>
    </source>
</evidence>
<reference evidence="1" key="1">
    <citation type="submission" date="2022-05" db="EMBL/GenBank/DDBJ databases">
        <authorList>
            <person name="Park J.-S."/>
        </authorList>
    </citation>
    <scope>NUCLEOTIDE SEQUENCE</scope>
    <source>
        <strain evidence="1">2012CJ41-6</strain>
    </source>
</reference>